<feature type="transmembrane region" description="Helical" evidence="1">
    <location>
        <begin position="880"/>
        <end position="900"/>
    </location>
</feature>
<dbReference type="Gene3D" id="3.30.70.1430">
    <property type="entry name" value="Multidrug efflux transporter AcrB pore domain"/>
    <property type="match status" value="2"/>
</dbReference>
<accession>A0AAU7VIY0</accession>
<sequence>MNLSSIGIKRPVAMLMVVSIIILLGMISFTMIPVDLYPEMELPVLLIMMDYEGAGPEEVETMLTRPMEESLSTLDGLDEITSYSQQGRSIMLLSFNWGTDMKYASLEAREIVDIVRGHLPGDIGSPMVMQLDPDMMPIVQVGMVGDLDYQQLTETADGMVKTQLERIDGVAVVDVAGGEQREISVNIDPYKLQEHGLSVEDVALAVQASNIDVSGGTVEDGEREYALQVSGQFEDVNEIESVFVGSDESGSPISLGDIGYVVDENVIQEPVTTINGEETISLSIRKQSDANTVEVANSIHKELDKLQSELPGNVEFEVVIDQSEFIQEAINSLIEVALVGAVLAMIVLWIFLGNFRATTIVGVAIPISVVGTFALIYMRGDSLNFITLGGLALGVGMMVDNAVVILENIFSKREQGMEPALAAERGSKEVAGAITASTITSVVAFLPVIFVEGVAGIIFTPLAWTVTFSLFVSLIVAISVMPVLTVKVMPEGTDFSKKNKFSQKVDQGMDKLRNKYKNLLQLSLDNRKIVVSLFVLFMVFSVFLYSFVGFEFLPAMDAGVLNITFDFPAGTTFEEMEAEILRVESYLEEFEDIEFIFTQVGAGSATELLGSSGGRIDVSLVDLDERDNSVFEVAEKIRRDIPETAGVDMRVSVMDISGGVGDDVEIIVRGDELEVLEEQTSLIANSIEEVEGIREIETSFDEELPQVSIDIDHKRAQSHGLTSYQVGEFINLAMTDETITIFREDGQEYQVDMVMEYHHDIDIPNLKNLYIPSPLGYSVPLRELATFEVTTAPRHIQRENEMRSGAVTAQLLDRELSEAMEDIQKEVDKLDIPDGYFVEYGGAYEEMVDAFDGLKLALILGIVLVFMTMAAQFESLIYPFIIMFTLPQTFVGIIGALLITNRSLSIIAFIGIIMLAGIVVNNGIVMVDYANQLYHGKKMQRREALLEAGKSRLRPILMTSLTTILGMLPMAIAVGEGAEVRAPLATVVIGGLAVSTVLTLVLVPVMYSILDDFTNFFAKKKAKKKAEKANISS</sequence>
<dbReference type="Gene3D" id="3.30.2090.10">
    <property type="entry name" value="Multidrug efflux transporter AcrB TolC docking domain, DN and DC subdomains"/>
    <property type="match status" value="2"/>
</dbReference>
<feature type="transmembrane region" description="Helical" evidence="1">
    <location>
        <begin position="385"/>
        <end position="410"/>
    </location>
</feature>
<dbReference type="AlphaFoldDB" id="A0AAU7VIY0"/>
<dbReference type="Gene3D" id="3.30.70.1320">
    <property type="entry name" value="Multidrug efflux transporter AcrB pore domain like"/>
    <property type="match status" value="1"/>
</dbReference>
<dbReference type="Gene3D" id="1.20.1640.10">
    <property type="entry name" value="Multidrug efflux transporter AcrB transmembrane domain"/>
    <property type="match status" value="2"/>
</dbReference>
<feature type="transmembrane region" description="Helical" evidence="1">
    <location>
        <begin position="430"/>
        <end position="450"/>
    </location>
</feature>
<dbReference type="InterPro" id="IPR001036">
    <property type="entry name" value="Acrflvin-R"/>
</dbReference>
<reference evidence="2" key="1">
    <citation type="journal article" date="2013" name="Extremophiles">
        <title>Proteinivorax tanatarense gen. nov., sp. nov., an anaerobic, haloalkaliphilic, proteolytic bacterium isolated from a decaying algal bloom, and proposal of Proteinivoraceae fam. nov.</title>
        <authorList>
            <person name="Kevbrin V."/>
            <person name="Boltyanskaya Y."/>
            <person name="Zhilina T."/>
            <person name="Kolganova T."/>
            <person name="Lavrentjeva E."/>
            <person name="Kuznetsov B."/>
        </authorList>
    </citation>
    <scope>NUCLEOTIDE SEQUENCE</scope>
    <source>
        <strain evidence="2">Z-910T</strain>
    </source>
</reference>
<keyword evidence="1" id="KW-0472">Membrane</keyword>
<protein>
    <submittedName>
        <fullName evidence="2">Efflux RND transporter permease subunit</fullName>
    </submittedName>
</protein>
<name>A0AAU7VIY0_9FIRM</name>
<keyword evidence="1" id="KW-1133">Transmembrane helix</keyword>
<dbReference type="SUPFAM" id="SSF82693">
    <property type="entry name" value="Multidrug efflux transporter AcrB pore domain, PN1, PN2, PC1 and PC2 subdomains"/>
    <property type="match status" value="3"/>
</dbReference>
<dbReference type="Pfam" id="PF00873">
    <property type="entry name" value="ACR_tran"/>
    <property type="match status" value="1"/>
</dbReference>
<gene>
    <name evidence="2" type="ORF">PRVXT_001922</name>
</gene>
<feature type="transmembrane region" description="Helical" evidence="1">
    <location>
        <begin position="333"/>
        <end position="352"/>
    </location>
</feature>
<proteinExistence type="predicted"/>
<dbReference type="PRINTS" id="PR00702">
    <property type="entry name" value="ACRIFLAVINRP"/>
</dbReference>
<dbReference type="GO" id="GO:0042910">
    <property type="term" value="F:xenobiotic transmembrane transporter activity"/>
    <property type="evidence" value="ECO:0007669"/>
    <property type="project" value="TreeGrafter"/>
</dbReference>
<dbReference type="RefSeq" id="WP_350342668.1">
    <property type="nucleotide sequence ID" value="NZ_CP158367.1"/>
</dbReference>
<dbReference type="GO" id="GO:0005886">
    <property type="term" value="C:plasma membrane"/>
    <property type="evidence" value="ECO:0007669"/>
    <property type="project" value="TreeGrafter"/>
</dbReference>
<dbReference type="PANTHER" id="PTHR32063">
    <property type="match status" value="1"/>
</dbReference>
<dbReference type="Gene3D" id="3.30.70.1440">
    <property type="entry name" value="Multidrug efflux transporter AcrB pore domain"/>
    <property type="match status" value="1"/>
</dbReference>
<dbReference type="PANTHER" id="PTHR32063:SF0">
    <property type="entry name" value="SWARMING MOTILITY PROTEIN SWRC"/>
    <property type="match status" value="1"/>
</dbReference>
<feature type="transmembrane region" description="Helical" evidence="1">
    <location>
        <begin position="529"/>
        <end position="548"/>
    </location>
</feature>
<dbReference type="SUPFAM" id="SSF82866">
    <property type="entry name" value="Multidrug efflux transporter AcrB transmembrane domain"/>
    <property type="match status" value="2"/>
</dbReference>
<evidence type="ECO:0000313" key="2">
    <source>
        <dbReference type="EMBL" id="XBX73906.1"/>
    </source>
</evidence>
<dbReference type="SUPFAM" id="SSF82714">
    <property type="entry name" value="Multidrug efflux transporter AcrB TolC docking domain, DN and DC subdomains"/>
    <property type="match status" value="2"/>
</dbReference>
<feature type="transmembrane region" description="Helical" evidence="1">
    <location>
        <begin position="906"/>
        <end position="931"/>
    </location>
</feature>
<dbReference type="EMBL" id="CP158367">
    <property type="protein sequence ID" value="XBX73906.1"/>
    <property type="molecule type" value="Genomic_DNA"/>
</dbReference>
<feature type="transmembrane region" description="Helical" evidence="1">
    <location>
        <begin position="462"/>
        <end position="484"/>
    </location>
</feature>
<feature type="transmembrane region" description="Helical" evidence="1">
    <location>
        <begin position="359"/>
        <end position="379"/>
    </location>
</feature>
<keyword evidence="1" id="KW-0812">Transmembrane</keyword>
<reference evidence="2" key="2">
    <citation type="submission" date="2024-06" db="EMBL/GenBank/DDBJ databases">
        <authorList>
            <person name="Petrova K.O."/>
            <person name="Toshchakov S.V."/>
            <person name="Boltjanskaja Y.V."/>
            <person name="Kevbrin V."/>
        </authorList>
    </citation>
    <scope>NUCLEOTIDE SEQUENCE</scope>
    <source>
        <strain evidence="2">Z-910T</strain>
    </source>
</reference>
<feature type="transmembrane region" description="Helical" evidence="1">
    <location>
        <begin position="952"/>
        <end position="972"/>
    </location>
</feature>
<dbReference type="InterPro" id="IPR027463">
    <property type="entry name" value="AcrB_DN_DC_subdom"/>
</dbReference>
<feature type="transmembrane region" description="Helical" evidence="1">
    <location>
        <begin position="12"/>
        <end position="32"/>
    </location>
</feature>
<evidence type="ECO:0000256" key="1">
    <source>
        <dbReference type="SAM" id="Phobius"/>
    </source>
</evidence>
<organism evidence="2">
    <name type="scientific">Proteinivorax tanatarense</name>
    <dbReference type="NCBI Taxonomy" id="1260629"/>
    <lineage>
        <taxon>Bacteria</taxon>
        <taxon>Bacillati</taxon>
        <taxon>Bacillota</taxon>
        <taxon>Clostridia</taxon>
        <taxon>Eubacteriales</taxon>
        <taxon>Proteinivoracaceae</taxon>
        <taxon>Proteinivorax</taxon>
    </lineage>
</organism>
<feature type="transmembrane region" description="Helical" evidence="1">
    <location>
        <begin position="984"/>
        <end position="1010"/>
    </location>
</feature>